<reference evidence="1" key="1">
    <citation type="submission" date="2025-08" db="UniProtKB">
        <authorList>
            <consortium name="RefSeq"/>
        </authorList>
    </citation>
    <scope>IDENTIFICATION</scope>
</reference>
<evidence type="ECO:0000313" key="1">
    <source>
        <dbReference type="RefSeq" id="XP_016512247.1"/>
    </source>
</evidence>
<dbReference type="PANTHER" id="PTHR46238">
    <property type="entry name" value="REVERSE TRANSCRIPTASE DOMAIN-CONTAINING PROTEIN"/>
    <property type="match status" value="1"/>
</dbReference>
<dbReference type="RefSeq" id="XP_016512247.1">
    <property type="nucleotide sequence ID" value="XM_016656761.1"/>
</dbReference>
<dbReference type="PANTHER" id="PTHR46238:SF8">
    <property type="entry name" value="ENDONUCLEASE_EXONUCLEASE_PHOSPHATASE DOMAIN-CONTAINING PROTEIN"/>
    <property type="match status" value="1"/>
</dbReference>
<sequence>MVYVLRDDIVLIDESHSGVNERMEVWRQALESKGFELSMTKTEYLECKFSGVSGEADGVEMKITEMRLLRWMCRHTKLDKIRNEDIREKVGVAPVDDKMREARLR</sequence>
<evidence type="ECO:0008006" key="2">
    <source>
        <dbReference type="Google" id="ProtNLM"/>
    </source>
</evidence>
<protein>
    <recommendedName>
        <fullName evidence="2">Reverse transcriptase domain-containing protein</fullName>
    </recommendedName>
</protein>
<name>A0A1S4DFL4_TOBAC</name>
<dbReference type="OrthoDB" id="1225857at2759"/>
<dbReference type="OMA" id="RRHEKHQ"/>
<proteinExistence type="predicted"/>
<dbReference type="KEGG" id="nta:107829252"/>
<gene>
    <name evidence="1" type="primary">LOC107829252</name>
</gene>
<accession>A0A1S4DFL4</accession>
<dbReference type="AlphaFoldDB" id="A0A1S4DFL4"/>
<organism evidence="1">
    <name type="scientific">Nicotiana tabacum</name>
    <name type="common">Common tobacco</name>
    <dbReference type="NCBI Taxonomy" id="4097"/>
    <lineage>
        <taxon>Eukaryota</taxon>
        <taxon>Viridiplantae</taxon>
        <taxon>Streptophyta</taxon>
        <taxon>Embryophyta</taxon>
        <taxon>Tracheophyta</taxon>
        <taxon>Spermatophyta</taxon>
        <taxon>Magnoliopsida</taxon>
        <taxon>eudicotyledons</taxon>
        <taxon>Gunneridae</taxon>
        <taxon>Pentapetalae</taxon>
        <taxon>asterids</taxon>
        <taxon>lamiids</taxon>
        <taxon>Solanales</taxon>
        <taxon>Solanaceae</taxon>
        <taxon>Nicotianoideae</taxon>
        <taxon>Nicotianeae</taxon>
        <taxon>Nicotiana</taxon>
    </lineage>
</organism>
<dbReference type="PaxDb" id="4097-A0A1S4DFL4"/>